<evidence type="ECO:0000313" key="3">
    <source>
        <dbReference type="Proteomes" id="UP000242638"/>
    </source>
</evidence>
<feature type="domain" description="Terminal uridylyltransferase 4/7 nucleotidyltransferase" evidence="1">
    <location>
        <begin position="101"/>
        <end position="159"/>
    </location>
</feature>
<evidence type="ECO:0000259" key="1">
    <source>
        <dbReference type="Pfam" id="PF19088"/>
    </source>
</evidence>
<dbReference type="OMA" id="SIPHAFK"/>
<reference evidence="3" key="1">
    <citation type="submission" date="2013-11" db="EMBL/GenBank/DDBJ databases">
        <title>The genomic landscape of the Guanapo guppy.</title>
        <authorList>
            <person name="Kuenstner A."/>
            <person name="Dreyer C."/>
        </authorList>
    </citation>
    <scope>NUCLEOTIDE SEQUENCE</scope>
    <source>
        <strain evidence="3">Guanapo</strain>
    </source>
</reference>
<dbReference type="Proteomes" id="UP000242638">
    <property type="component" value="Unassembled WGS sequence"/>
</dbReference>
<dbReference type="Bgee" id="ENSPREG00000009150">
    <property type="expression patterns" value="Expressed in caudal fin and 1 other cell type or tissue"/>
</dbReference>
<evidence type="ECO:0000313" key="2">
    <source>
        <dbReference type="Ensembl" id="ENSPREP00000013451.1"/>
    </source>
</evidence>
<sequence length="187" mass="21397">ARVGEARRKLRRSRTRNKKKALAEECKGLEMEEARVSVQDLQTTRQAEKKLKRDEIYPLRKNSHGNPGALYTCALCDIPLESIPHAFKHVRDKRHKKRAREKQEQLMLTEIMPPGPEHISAVTAALKAVVHEHGMNDQDVLKRESVVSVMQDVLLSVLSGDFFKFILFLPNDLDVTDCRVTLFKSID</sequence>
<dbReference type="InterPro" id="IPR045100">
    <property type="entry name" value="TUT4/7_NTP_transf"/>
</dbReference>
<keyword evidence="3" id="KW-1185">Reference proteome</keyword>
<dbReference type="STRING" id="8081.ENSPREP00000013451"/>
<reference evidence="2" key="3">
    <citation type="submission" date="2025-09" db="UniProtKB">
        <authorList>
            <consortium name="Ensembl"/>
        </authorList>
    </citation>
    <scope>IDENTIFICATION</scope>
    <source>
        <strain evidence="2">Guanapo</strain>
    </source>
</reference>
<organism evidence="2 3">
    <name type="scientific">Poecilia reticulata</name>
    <name type="common">Guppy</name>
    <name type="synonym">Acanthophacelus reticulatus</name>
    <dbReference type="NCBI Taxonomy" id="8081"/>
    <lineage>
        <taxon>Eukaryota</taxon>
        <taxon>Metazoa</taxon>
        <taxon>Chordata</taxon>
        <taxon>Craniata</taxon>
        <taxon>Vertebrata</taxon>
        <taxon>Euteleostomi</taxon>
        <taxon>Actinopterygii</taxon>
        <taxon>Neopterygii</taxon>
        <taxon>Teleostei</taxon>
        <taxon>Neoteleostei</taxon>
        <taxon>Acanthomorphata</taxon>
        <taxon>Ovalentaria</taxon>
        <taxon>Atherinomorphae</taxon>
        <taxon>Cyprinodontiformes</taxon>
        <taxon>Poeciliidae</taxon>
        <taxon>Poeciliinae</taxon>
        <taxon>Poecilia</taxon>
    </lineage>
</organism>
<proteinExistence type="predicted"/>
<dbReference type="Pfam" id="PF19088">
    <property type="entry name" value="TUTase"/>
    <property type="match status" value="1"/>
</dbReference>
<dbReference type="GeneTree" id="ENSGT00940000156859"/>
<accession>A0A3P9NV52</accession>
<dbReference type="AlphaFoldDB" id="A0A3P9NV52"/>
<protein>
    <recommendedName>
        <fullName evidence="1">Terminal uridylyltransferase 4/7 nucleotidyltransferase domain-containing protein</fullName>
    </recommendedName>
</protein>
<name>A0A3P9NV52_POERE</name>
<reference evidence="2" key="2">
    <citation type="submission" date="2025-08" db="UniProtKB">
        <authorList>
            <consortium name="Ensembl"/>
        </authorList>
    </citation>
    <scope>IDENTIFICATION</scope>
    <source>
        <strain evidence="2">Guanapo</strain>
    </source>
</reference>
<dbReference type="GO" id="GO:0016779">
    <property type="term" value="F:nucleotidyltransferase activity"/>
    <property type="evidence" value="ECO:0007669"/>
    <property type="project" value="InterPro"/>
</dbReference>
<dbReference type="Ensembl" id="ENSPRET00000013588.1">
    <property type="protein sequence ID" value="ENSPREP00000013451.1"/>
    <property type="gene ID" value="ENSPREG00000009150.1"/>
</dbReference>